<keyword evidence="2" id="KW-1185">Reference proteome</keyword>
<sequence>MKDHKISPNFTAKISQAGLEFPQKEDHAGLAKWAHQKCGHLREKATYRWAEESGIAMSLDMIKTITAQRPICQHAHKCLVPNIVKGQLGRGKLPRQIWQMDYTGPLL</sequence>
<dbReference type="Ensembl" id="ENSACOT00000013970.1">
    <property type="protein sequence ID" value="ENSACOP00000013493.1"/>
    <property type="gene ID" value="ENSACOG00000009384.1"/>
</dbReference>
<reference evidence="1" key="2">
    <citation type="submission" date="2025-09" db="UniProtKB">
        <authorList>
            <consortium name="Ensembl"/>
        </authorList>
    </citation>
    <scope>IDENTIFICATION</scope>
</reference>
<organism evidence="1 2">
    <name type="scientific">Amazona collaria</name>
    <name type="common">yellow-billed parrot</name>
    <dbReference type="NCBI Taxonomy" id="241587"/>
    <lineage>
        <taxon>Eukaryota</taxon>
        <taxon>Metazoa</taxon>
        <taxon>Chordata</taxon>
        <taxon>Craniata</taxon>
        <taxon>Vertebrata</taxon>
        <taxon>Euteleostomi</taxon>
        <taxon>Archelosauria</taxon>
        <taxon>Archosauria</taxon>
        <taxon>Dinosauria</taxon>
        <taxon>Saurischia</taxon>
        <taxon>Theropoda</taxon>
        <taxon>Coelurosauria</taxon>
        <taxon>Aves</taxon>
        <taxon>Neognathae</taxon>
        <taxon>Neoaves</taxon>
        <taxon>Telluraves</taxon>
        <taxon>Australaves</taxon>
        <taxon>Psittaciformes</taxon>
        <taxon>Psittacidae</taxon>
        <taxon>Amazona</taxon>
    </lineage>
</organism>
<accession>A0A8B9FQX1</accession>
<evidence type="ECO:0000313" key="2">
    <source>
        <dbReference type="Proteomes" id="UP000694522"/>
    </source>
</evidence>
<protein>
    <submittedName>
        <fullName evidence="1">Uncharacterized protein</fullName>
    </submittedName>
</protein>
<name>A0A8B9FQX1_9PSIT</name>
<proteinExistence type="predicted"/>
<dbReference type="AlphaFoldDB" id="A0A8B9FQX1"/>
<reference evidence="1" key="1">
    <citation type="submission" date="2025-08" db="UniProtKB">
        <authorList>
            <consortium name="Ensembl"/>
        </authorList>
    </citation>
    <scope>IDENTIFICATION</scope>
</reference>
<dbReference type="Proteomes" id="UP000694522">
    <property type="component" value="Unplaced"/>
</dbReference>
<evidence type="ECO:0000313" key="1">
    <source>
        <dbReference type="Ensembl" id="ENSACOP00000013493.1"/>
    </source>
</evidence>